<dbReference type="KEGG" id="haei:MUN82_13645"/>
<accession>A0A8T9SPD0</accession>
<proteinExistence type="predicted"/>
<gene>
    <name evidence="2" type="ORF">MUN82_13645</name>
</gene>
<name>A0A8T9SPD0_9BACT</name>
<keyword evidence="1" id="KW-0732">Signal</keyword>
<organism evidence="2 3">
    <name type="scientific">Hymenobacter aerilatus</name>
    <dbReference type="NCBI Taxonomy" id="2932251"/>
    <lineage>
        <taxon>Bacteria</taxon>
        <taxon>Pseudomonadati</taxon>
        <taxon>Bacteroidota</taxon>
        <taxon>Cytophagia</taxon>
        <taxon>Cytophagales</taxon>
        <taxon>Hymenobacteraceae</taxon>
        <taxon>Hymenobacter</taxon>
    </lineage>
</organism>
<protein>
    <submittedName>
        <fullName evidence="2">DUF3857 domain-containing protein</fullName>
    </submittedName>
</protein>
<keyword evidence="3" id="KW-1185">Reference proteome</keyword>
<feature type="chain" id="PRO_5035836580" evidence="1">
    <location>
        <begin position="24"/>
        <end position="684"/>
    </location>
</feature>
<dbReference type="Gene3D" id="2.60.40.3140">
    <property type="match status" value="1"/>
</dbReference>
<evidence type="ECO:0000313" key="3">
    <source>
        <dbReference type="Proteomes" id="UP000829925"/>
    </source>
</evidence>
<dbReference type="Proteomes" id="UP000829925">
    <property type="component" value="Chromosome"/>
</dbReference>
<dbReference type="Gene3D" id="2.60.120.1130">
    <property type="match status" value="1"/>
</dbReference>
<feature type="signal peptide" evidence="1">
    <location>
        <begin position="1"/>
        <end position="23"/>
    </location>
</feature>
<dbReference type="AlphaFoldDB" id="A0A8T9SPD0"/>
<evidence type="ECO:0000256" key="1">
    <source>
        <dbReference type="SAM" id="SignalP"/>
    </source>
</evidence>
<evidence type="ECO:0000313" key="2">
    <source>
        <dbReference type="EMBL" id="UOR03988.1"/>
    </source>
</evidence>
<reference evidence="2 3" key="1">
    <citation type="submission" date="2022-04" db="EMBL/GenBank/DDBJ databases">
        <title>Hymenobacter sp. isolated from the air.</title>
        <authorList>
            <person name="Won M."/>
            <person name="Lee C.-M."/>
            <person name="Woen H.-Y."/>
            <person name="Kwon S.-W."/>
        </authorList>
    </citation>
    <scope>NUCLEOTIDE SEQUENCE [LARGE SCALE GENOMIC DNA]</scope>
    <source>
        <strain evidence="3">5413 J-13</strain>
    </source>
</reference>
<dbReference type="RefSeq" id="WP_245091265.1">
    <property type="nucleotide sequence ID" value="NZ_CP095053.1"/>
</dbReference>
<dbReference type="EMBL" id="CP095053">
    <property type="protein sequence ID" value="UOR03988.1"/>
    <property type="molecule type" value="Genomic_DNA"/>
</dbReference>
<dbReference type="Gene3D" id="3.10.620.30">
    <property type="match status" value="1"/>
</dbReference>
<sequence length="684" mass="76801">MRHIILGSSLLLGLLYGYSPAMAQKATAPKPPISFGDISAVDFAPNPTPLAADSAAEAEVLCDYGQSRIVGATEKFQVVFDRTTRIHILRKAGYDWATVRVPLYVDNEQREKLSNLKGFTYNLVGGKVEKTKLDPSSGVFSEKIDKNHVLYSFTLPNVKEGSVVEFTYTITSDFLFNLQDWQFQHRIPTRWSEYRVALPSFFRYKEITHGYLPFAAHDQAWVPYSTGYHQNQQTGYGSVNTGPTQTTSISTQALAERWVLQNAPAFREEPFMAAAQDYMRSVHFELAGSDFTGHDFRDLSNTWEKIGAALLSDERFGVVLNQNSPLATEAKALRARYPDARARAEAVLRLVQQHVKYNGQERLYTSQPTRKTYEQHQGNSADVNLLLLQTLRAAELTASPVLLSTRSHGRIVTDMPLLSQFNYTIAHVLLPDGELLLDATEPLLPIEMLPERCLNEQGRLLTATGAWVPLASKRNYLEYTKADFKLDDTGTLRGTMRQGYSGYAGLAARQQVLSQGESAYKIQLGRRWTDWQLTNPPTLLELEDPSKAFAVELAMTLPGPETPANLLYLPLMQTVGLSTNPFRHADRFFPVDFSTSRELTQVVSLVLPTRYTVQEKPADLQLALPGNAGKFLYHVAQPTLDRLEITSRLQLTKTSYSPAEYAALREFYSRAIAKHAEMLVLQRK</sequence>